<feature type="compositionally biased region" description="Basic residues" evidence="1">
    <location>
        <begin position="570"/>
        <end position="584"/>
    </location>
</feature>
<dbReference type="Proteomes" id="UP000095280">
    <property type="component" value="Unplaced"/>
</dbReference>
<feature type="region of interest" description="Disordered" evidence="1">
    <location>
        <begin position="48"/>
        <end position="125"/>
    </location>
</feature>
<keyword evidence="2" id="KW-1185">Reference proteome</keyword>
<sequence>RRPVRRRRERQPIGLNFPSPVEGESETDLALPGAAMLLLRRLCRQQQSNDSELQQSSSRSATRHPSTNLRHPRVRVMPVGSDRVRRGGASVPGKKEARRRGGAGSGGEAESQGAARRSWSWRPSGTGTGLCGGLETGCDYILSQPSKNSSSLGERHQPLGACSPSKAVHCQCSVDFSCNDVDASQKASSSKQKVQMLQKEQQQPPPIPQPRLFAVSSGPNRSPWPGYQLLINGARRGGLLPSQTSQTTLEPLRPGRTIRVAVQAAAFVSSSSGEDGRVGENEDDDFRLGRRRRLSGSPVRGGRRRRSHPCRPPRRRLRRAAARAATVSWRAPQTMPGVSRYRRRQVVETIFITCSDLQPGLACEVQVKAIAGSDESELSQPPLRVTGASVTQSPELKLEALDSDAAPNAKTRFLDEEEEEEDVYDEDDTCSEVAAEVHPVAYCEYEVTGDAGCHSASHGSTTIHRMLRRLHQPGLQSVHLGHQQQADCCEADPTDQHWAVNGRVATPTEFIGYVSVERVLCSLRFTIKDIHHVHRPYPRTHAEVLPGQLQTAIRFRVLLPDESEEVASITRRRSSQQRRNRRKGPVYTPASNQPKPPTDRGYQILRRRSEPYGQPISGQSASIRGRRFAGWCRVSFSMLVLPMTNRSRNAAPPDRVLLVKLRRSAACGAAAERTGGSNVGPSK</sequence>
<feature type="compositionally biased region" description="Basic residues" evidence="1">
    <location>
        <begin position="301"/>
        <end position="321"/>
    </location>
</feature>
<name>A0A1I8FLB3_9PLAT</name>
<organism evidence="2 3">
    <name type="scientific">Macrostomum lignano</name>
    <dbReference type="NCBI Taxonomy" id="282301"/>
    <lineage>
        <taxon>Eukaryota</taxon>
        <taxon>Metazoa</taxon>
        <taxon>Spiralia</taxon>
        <taxon>Lophotrochozoa</taxon>
        <taxon>Platyhelminthes</taxon>
        <taxon>Rhabditophora</taxon>
        <taxon>Macrostomorpha</taxon>
        <taxon>Macrostomida</taxon>
        <taxon>Macrostomidae</taxon>
        <taxon>Macrostomum</taxon>
    </lineage>
</organism>
<evidence type="ECO:0000256" key="1">
    <source>
        <dbReference type="SAM" id="MobiDB-lite"/>
    </source>
</evidence>
<evidence type="ECO:0000313" key="2">
    <source>
        <dbReference type="Proteomes" id="UP000095280"/>
    </source>
</evidence>
<feature type="region of interest" description="Disordered" evidence="1">
    <location>
        <begin position="1"/>
        <end position="28"/>
    </location>
</feature>
<accession>A0A1I8FLB3</accession>
<reference evidence="3" key="1">
    <citation type="submission" date="2016-11" db="UniProtKB">
        <authorList>
            <consortium name="WormBaseParasite"/>
        </authorList>
    </citation>
    <scope>IDENTIFICATION</scope>
</reference>
<feature type="region of interest" description="Disordered" evidence="1">
    <location>
        <begin position="566"/>
        <end position="601"/>
    </location>
</feature>
<dbReference type="WBParaSite" id="maker-unitig_37740-snap-gene-0.1-mRNA-1">
    <property type="protein sequence ID" value="maker-unitig_37740-snap-gene-0.1-mRNA-1"/>
    <property type="gene ID" value="maker-unitig_37740-snap-gene-0.1"/>
</dbReference>
<feature type="region of interest" description="Disordered" evidence="1">
    <location>
        <begin position="189"/>
        <end position="219"/>
    </location>
</feature>
<feature type="compositionally biased region" description="Low complexity" evidence="1">
    <location>
        <begin position="189"/>
        <end position="202"/>
    </location>
</feature>
<feature type="compositionally biased region" description="Low complexity" evidence="1">
    <location>
        <begin position="108"/>
        <end position="117"/>
    </location>
</feature>
<feature type="compositionally biased region" description="Polar residues" evidence="1">
    <location>
        <begin position="48"/>
        <end position="69"/>
    </location>
</feature>
<proteinExistence type="predicted"/>
<dbReference type="AlphaFoldDB" id="A0A1I8FLB3"/>
<protein>
    <submittedName>
        <fullName evidence="3">Fibronectin type-III domain-containing protein</fullName>
    </submittedName>
</protein>
<evidence type="ECO:0000313" key="3">
    <source>
        <dbReference type="WBParaSite" id="maker-unitig_37740-snap-gene-0.1-mRNA-1"/>
    </source>
</evidence>
<feature type="region of interest" description="Disordered" evidence="1">
    <location>
        <begin position="269"/>
        <end position="327"/>
    </location>
</feature>